<evidence type="ECO:0000313" key="12">
    <source>
        <dbReference type="Proteomes" id="UP000030854"/>
    </source>
</evidence>
<feature type="compositionally biased region" description="Low complexity" evidence="8">
    <location>
        <begin position="25"/>
        <end position="36"/>
    </location>
</feature>
<accession>A0A0B1P294</accession>
<dbReference type="InterPro" id="IPR034732">
    <property type="entry name" value="EPHD"/>
</dbReference>
<protein>
    <submittedName>
        <fullName evidence="11">Putative phd-finger domain-containing protein</fullName>
    </submittedName>
</protein>
<organism evidence="11 12">
    <name type="scientific">Uncinula necator</name>
    <name type="common">Grape powdery mildew</name>
    <dbReference type="NCBI Taxonomy" id="52586"/>
    <lineage>
        <taxon>Eukaryota</taxon>
        <taxon>Fungi</taxon>
        <taxon>Dikarya</taxon>
        <taxon>Ascomycota</taxon>
        <taxon>Pezizomycotina</taxon>
        <taxon>Leotiomycetes</taxon>
        <taxon>Erysiphales</taxon>
        <taxon>Erysiphaceae</taxon>
        <taxon>Erysiphe</taxon>
    </lineage>
</organism>
<dbReference type="InterPro" id="IPR019787">
    <property type="entry name" value="Znf_PHD-finger"/>
</dbReference>
<dbReference type="FunFam" id="3.30.40.10:FF:000008">
    <property type="entry name" value="Bromodomain containing 1, isoform CRA_a"/>
    <property type="match status" value="1"/>
</dbReference>
<proteinExistence type="predicted"/>
<dbReference type="InterPro" id="IPR019542">
    <property type="entry name" value="Enhancer_polycomb-like_N"/>
</dbReference>
<dbReference type="GO" id="GO:0008270">
    <property type="term" value="F:zinc ion binding"/>
    <property type="evidence" value="ECO:0007669"/>
    <property type="project" value="UniProtKB-KW"/>
</dbReference>
<dbReference type="GO" id="GO:0005634">
    <property type="term" value="C:nucleus"/>
    <property type="evidence" value="ECO:0007669"/>
    <property type="project" value="UniProtKB-SubCell"/>
</dbReference>
<dbReference type="HOGENOM" id="CLU_002663_0_0_1"/>
<keyword evidence="12" id="KW-1185">Reference proteome</keyword>
<name>A0A0B1P294_UNCNE</name>
<dbReference type="InterPro" id="IPR001965">
    <property type="entry name" value="Znf_PHD"/>
</dbReference>
<dbReference type="EMBL" id="JNVN01003300">
    <property type="protein sequence ID" value="KHJ31066.1"/>
    <property type="molecule type" value="Genomic_DNA"/>
</dbReference>
<keyword evidence="3" id="KW-0677">Repeat</keyword>
<comment type="subcellular location">
    <subcellularLocation>
        <location evidence="1">Nucleus</location>
    </subcellularLocation>
</comment>
<dbReference type="PROSITE" id="PS01359">
    <property type="entry name" value="ZF_PHD_1"/>
    <property type="match status" value="1"/>
</dbReference>
<dbReference type="Proteomes" id="UP000030854">
    <property type="component" value="Unassembled WGS sequence"/>
</dbReference>
<dbReference type="GO" id="GO:0006357">
    <property type="term" value="P:regulation of transcription by RNA polymerase II"/>
    <property type="evidence" value="ECO:0007669"/>
    <property type="project" value="TreeGrafter"/>
</dbReference>
<dbReference type="InterPro" id="IPR013083">
    <property type="entry name" value="Znf_RING/FYVE/PHD"/>
</dbReference>
<dbReference type="PANTHER" id="PTHR13793:SF107">
    <property type="entry name" value="BROMODOMAIN-CONTAINING PROTEIN HOMOLOG"/>
    <property type="match status" value="1"/>
</dbReference>
<evidence type="ECO:0000256" key="5">
    <source>
        <dbReference type="ARBA" id="ARBA00022833"/>
    </source>
</evidence>
<dbReference type="CDD" id="cd15492">
    <property type="entry name" value="PHD_BRPF_JADE_like"/>
    <property type="match status" value="1"/>
</dbReference>
<evidence type="ECO:0000313" key="11">
    <source>
        <dbReference type="EMBL" id="KHJ31066.1"/>
    </source>
</evidence>
<dbReference type="OMA" id="ARENDTW"/>
<dbReference type="InterPro" id="IPR050701">
    <property type="entry name" value="Histone_Mod_Regulator"/>
</dbReference>
<comment type="caution">
    <text evidence="11">The sequence shown here is derived from an EMBL/GenBank/DDBJ whole genome shotgun (WGS) entry which is preliminary data.</text>
</comment>
<feature type="domain" description="PHD-type" evidence="10">
    <location>
        <begin position="488"/>
        <end position="607"/>
    </location>
</feature>
<evidence type="ECO:0000256" key="6">
    <source>
        <dbReference type="ARBA" id="ARBA00023242"/>
    </source>
</evidence>
<evidence type="ECO:0000256" key="7">
    <source>
        <dbReference type="PROSITE-ProRule" id="PRU00146"/>
    </source>
</evidence>
<feature type="region of interest" description="Disordered" evidence="8">
    <location>
        <begin position="399"/>
        <end position="428"/>
    </location>
</feature>
<evidence type="ECO:0000259" key="9">
    <source>
        <dbReference type="PROSITE" id="PS50016"/>
    </source>
</evidence>
<dbReference type="PROSITE" id="PS51805">
    <property type="entry name" value="EPHD"/>
    <property type="match status" value="1"/>
</dbReference>
<feature type="region of interest" description="Disordered" evidence="8">
    <location>
        <begin position="1"/>
        <end position="36"/>
    </location>
</feature>
<evidence type="ECO:0000256" key="4">
    <source>
        <dbReference type="ARBA" id="ARBA00022771"/>
    </source>
</evidence>
<dbReference type="Gene3D" id="3.30.40.10">
    <property type="entry name" value="Zinc/RING finger domain, C3HC4 (zinc finger)"/>
    <property type="match status" value="2"/>
</dbReference>
<dbReference type="Pfam" id="PF13831">
    <property type="entry name" value="PHD_2"/>
    <property type="match status" value="1"/>
</dbReference>
<keyword evidence="2" id="KW-0479">Metal-binding</keyword>
<dbReference type="PANTHER" id="PTHR13793">
    <property type="entry name" value="PHD FINGER PROTEINS"/>
    <property type="match status" value="1"/>
</dbReference>
<evidence type="ECO:0000256" key="2">
    <source>
        <dbReference type="ARBA" id="ARBA00022723"/>
    </source>
</evidence>
<gene>
    <name evidence="11" type="ORF">EV44_g2883</name>
</gene>
<evidence type="ECO:0000256" key="3">
    <source>
        <dbReference type="ARBA" id="ARBA00022737"/>
    </source>
</evidence>
<dbReference type="AlphaFoldDB" id="A0A0B1P294"/>
<dbReference type="STRING" id="52586.A0A0B1P294"/>
<reference evidence="11 12" key="1">
    <citation type="journal article" date="2014" name="BMC Genomics">
        <title>Adaptive genomic structural variation in the grape powdery mildew pathogen, Erysiphe necator.</title>
        <authorList>
            <person name="Jones L."/>
            <person name="Riaz S."/>
            <person name="Morales-Cruz A."/>
            <person name="Amrine K.C."/>
            <person name="McGuire B."/>
            <person name="Gubler W.D."/>
            <person name="Walker M.A."/>
            <person name="Cantu D."/>
        </authorList>
    </citation>
    <scope>NUCLEOTIDE SEQUENCE [LARGE SCALE GENOMIC DNA]</scope>
    <source>
        <strain evidence="12">c</strain>
    </source>
</reference>
<dbReference type="InterPro" id="IPR011011">
    <property type="entry name" value="Znf_FYVE_PHD"/>
</dbReference>
<feature type="domain" description="PHD-type" evidence="9">
    <location>
        <begin position="434"/>
        <end position="484"/>
    </location>
</feature>
<dbReference type="Pfam" id="PF10513">
    <property type="entry name" value="EPL1"/>
    <property type="match status" value="1"/>
</dbReference>
<keyword evidence="5" id="KW-0862">Zinc</keyword>
<evidence type="ECO:0000256" key="1">
    <source>
        <dbReference type="ARBA" id="ARBA00004123"/>
    </source>
</evidence>
<dbReference type="SMART" id="SM00249">
    <property type="entry name" value="PHD"/>
    <property type="match status" value="2"/>
</dbReference>
<dbReference type="SUPFAM" id="SSF57903">
    <property type="entry name" value="FYVE/PHD zinc finger"/>
    <property type="match status" value="1"/>
</dbReference>
<dbReference type="InterPro" id="IPR019786">
    <property type="entry name" value="Zinc_finger_PHD-type_CS"/>
</dbReference>
<dbReference type="Pfam" id="PF13832">
    <property type="entry name" value="zf-HC5HC2H_2"/>
    <property type="match status" value="1"/>
</dbReference>
<dbReference type="PROSITE" id="PS50016">
    <property type="entry name" value="ZF_PHD_2"/>
    <property type="match status" value="1"/>
</dbReference>
<dbReference type="FunFam" id="3.30.40.10:FF:000007">
    <property type="entry name" value="Bromodomain containing 1, isoform CRA_b"/>
    <property type="match status" value="1"/>
</dbReference>
<sequence>MTLISDKSPLSTKARSSRPRSSGTNSDNSAIANNSSEPACKRRKCILGSIDGGGLYFNDNGIDVMAEANDSRGNNCIDSHGRCSRQTATLDLASEGFNQRDKCTRTRNIHPRSQSSSMRFSSAAQAAAVVQNDGYKPREERAWEEFHPNLDIDLPLRAFSASEVDGQLEKESVIPITSPLSCKRQFMPGTEGANQLDQKSGPLALGLIDISKLRIPGTPGGGKRRPGRPPKDPVAFFAAKAAAKLGKGFHYNPQKTSNHMPPIPNIKENLKLHKPSFRLSNTLSHFENNQESYVDKLMVNVGYQESNLFYRPERTLIKFSDINLEEELDFGLDNMCGCEGGTPIGDGGIGRVEYDMDEQDDKWLETYNIDRKAAGLDIIQREIFEITITKIEKEWHNLEKRIPKPNPKPPQTHRPRSSSAAAVNGEAQAGEEQDSRCAICDDGDCENTNAIVFCDGCDLAVHQHCYGVPFIPEGQWLCRKCQLIGRGVPTCIFCPNLDGAFKQTSASKWAHLLCAIWIPEVSIGNTSFMEPVMDIEKVPKTRWKLTCYLCNQRMGACIQCGNKSCYQAFHVTCARRARLFLKMKNNQGTLSLLEGVTNMKAFCDKHCPADWAKDNDVASATREARAYFKKAMRGRLWADSQACAIKMAANNYNSLSEHQVNCSQTRGIKVELTLGHNKIKGCQSQKSAWQLPSGAPVIPHCVYERVEKSLARFNFQKCNEFTADVCRYWTLKREARRGAALLKRLQLQMEAFTSMEVTRRNFPGMGPTGRPRLQRRIEFAKILMKDIENLLNLSENIVKREVMKLDAAKLEVDIIDKAYFPIVRLCNS</sequence>
<dbReference type="CDD" id="cd15670">
    <property type="entry name" value="ePHD_BRPF"/>
    <property type="match status" value="1"/>
</dbReference>
<evidence type="ECO:0000256" key="8">
    <source>
        <dbReference type="SAM" id="MobiDB-lite"/>
    </source>
</evidence>
<evidence type="ECO:0000259" key="10">
    <source>
        <dbReference type="PROSITE" id="PS51805"/>
    </source>
</evidence>
<keyword evidence="4 7" id="KW-0863">Zinc-finger</keyword>
<keyword evidence="6" id="KW-0539">Nucleus</keyword>
<feature type="compositionally biased region" description="Polar residues" evidence="8">
    <location>
        <begin position="8"/>
        <end position="24"/>
    </location>
</feature>